<dbReference type="InterPro" id="IPR029058">
    <property type="entry name" value="AB_hydrolase_fold"/>
</dbReference>
<proteinExistence type="predicted"/>
<accession>A0A367WQZ6</accession>
<gene>
    <name evidence="2" type="ORF">TH25_20990</name>
</gene>
<comment type="caution">
    <text evidence="2">The sequence shown here is derived from an EMBL/GenBank/DDBJ whole genome shotgun (WGS) entry which is preliminary data.</text>
</comment>
<dbReference type="EMBL" id="JPWH01000024">
    <property type="protein sequence ID" value="RCK43629.1"/>
    <property type="molecule type" value="Genomic_DNA"/>
</dbReference>
<reference evidence="2 3" key="1">
    <citation type="submission" date="2014-07" db="EMBL/GenBank/DDBJ databases">
        <title>Draft genome sequence of Thalassospira profundimaris S25-3-2.</title>
        <authorList>
            <person name="Lai Q."/>
            <person name="Shao Z."/>
        </authorList>
    </citation>
    <scope>NUCLEOTIDE SEQUENCE [LARGE SCALE GENOMIC DNA]</scope>
    <source>
        <strain evidence="2 3">S25-3-2</strain>
    </source>
</reference>
<dbReference type="SUPFAM" id="SSF53474">
    <property type="entry name" value="alpha/beta-Hydrolases"/>
    <property type="match status" value="1"/>
</dbReference>
<dbReference type="Gene3D" id="3.40.50.1820">
    <property type="entry name" value="alpha/beta hydrolase"/>
    <property type="match status" value="1"/>
</dbReference>
<feature type="domain" description="AB hydrolase-1" evidence="1">
    <location>
        <begin position="32"/>
        <end position="253"/>
    </location>
</feature>
<name>A0A367WQZ6_9PROT</name>
<organism evidence="2 3">
    <name type="scientific">Thalassospira profundimaris</name>
    <dbReference type="NCBI Taxonomy" id="502049"/>
    <lineage>
        <taxon>Bacteria</taxon>
        <taxon>Pseudomonadati</taxon>
        <taxon>Pseudomonadota</taxon>
        <taxon>Alphaproteobacteria</taxon>
        <taxon>Rhodospirillales</taxon>
        <taxon>Thalassospiraceae</taxon>
        <taxon>Thalassospira</taxon>
    </lineage>
</organism>
<sequence length="292" mass="32063">MEQAAQTITIPADGATLIGTWYPASDAPRASLLLHGATGVPQRFYRHFAAWASARGINVLTYDYRDFGASQTRPMRESQANFADWAVHDQTAALDTLAKLAPTGPLWVLGHSLGGLGLPFQNLPDRVTRITTIGAGIGHYTDHPWSYRPKVLAFWFALGPVATALAGYMPGKRLSLGADLPAGVYWQWRRWCTRRDFYASDIGVTLPEPNYSIEGKDIRICVAADDVVVPPVAVRRYAEVFASSDAEFRIFDPANYGLPALKHIEALSKESAPVWADLLDLPQPDLTCKARP</sequence>
<dbReference type="AlphaFoldDB" id="A0A367WQZ6"/>
<dbReference type="Proteomes" id="UP000252517">
    <property type="component" value="Unassembled WGS sequence"/>
</dbReference>
<evidence type="ECO:0000259" key="1">
    <source>
        <dbReference type="Pfam" id="PF12697"/>
    </source>
</evidence>
<dbReference type="InterPro" id="IPR017208">
    <property type="entry name" value="UCP037442_abhydr"/>
</dbReference>
<dbReference type="InterPro" id="IPR000073">
    <property type="entry name" value="AB_hydrolase_1"/>
</dbReference>
<protein>
    <recommendedName>
        <fullName evidence="1">AB hydrolase-1 domain-containing protein</fullName>
    </recommendedName>
</protein>
<dbReference type="OrthoDB" id="9785076at2"/>
<evidence type="ECO:0000313" key="3">
    <source>
        <dbReference type="Proteomes" id="UP000252517"/>
    </source>
</evidence>
<dbReference type="PIRSF" id="PIRSF037442">
    <property type="entry name" value="UCP037442_abhydr"/>
    <property type="match status" value="1"/>
</dbReference>
<evidence type="ECO:0000313" key="2">
    <source>
        <dbReference type="EMBL" id="RCK43629.1"/>
    </source>
</evidence>
<dbReference type="Pfam" id="PF12697">
    <property type="entry name" value="Abhydrolase_6"/>
    <property type="match status" value="1"/>
</dbReference>
<dbReference type="RefSeq" id="WP_082923592.1">
    <property type="nucleotide sequence ID" value="NZ_JPWH01000024.1"/>
</dbReference>